<dbReference type="STRING" id="869754.A0A1A0HAJ0"/>
<feature type="domain" description="Gfd2/YDR514C-like C-terminal" evidence="1">
    <location>
        <begin position="57"/>
        <end position="223"/>
    </location>
</feature>
<sequence>MLRIQVRANSTASIVQAQLAARLETYFERTTFKFLKPQHVDELRKAMELVYLRKRPLVSIDVEAYERKQKLITELGVAIYDPENQWLLMQPHVRTLHIISDENRRFLNSQFVPNHKYYFNGSTSYQMKMKLLLKFLKETFRYFFEDRGAVMVGHHLSGDIKWVKSHGVKMADDVSHIDTQKLFHLSRRRGATLRGILHTVDIPHAKLHNAANDAYYTLLAAMRYCDPECRQHYNLDTFVDQPKPTDEEKK</sequence>
<dbReference type="EMBL" id="LXTC01000003">
    <property type="protein sequence ID" value="OBA20892.1"/>
    <property type="molecule type" value="Genomic_DNA"/>
</dbReference>
<dbReference type="SUPFAM" id="SSF53098">
    <property type="entry name" value="Ribonuclease H-like"/>
    <property type="match status" value="1"/>
</dbReference>
<dbReference type="InterPro" id="IPR036397">
    <property type="entry name" value="RNaseH_sf"/>
</dbReference>
<dbReference type="Gene3D" id="3.30.420.10">
    <property type="entry name" value="Ribonuclease H-like superfamily/Ribonuclease H"/>
    <property type="match status" value="1"/>
</dbReference>
<dbReference type="InterPro" id="IPR040151">
    <property type="entry name" value="Gfd2/YDR514C-like"/>
</dbReference>
<organism evidence="2 3">
    <name type="scientific">Metschnikowia bicuspidata var. bicuspidata NRRL YB-4993</name>
    <dbReference type="NCBI Taxonomy" id="869754"/>
    <lineage>
        <taxon>Eukaryota</taxon>
        <taxon>Fungi</taxon>
        <taxon>Dikarya</taxon>
        <taxon>Ascomycota</taxon>
        <taxon>Saccharomycotina</taxon>
        <taxon>Pichiomycetes</taxon>
        <taxon>Metschnikowiaceae</taxon>
        <taxon>Metschnikowia</taxon>
    </lineage>
</organism>
<dbReference type="InterPro" id="IPR012337">
    <property type="entry name" value="RNaseH-like_sf"/>
</dbReference>
<dbReference type="OrthoDB" id="5953249at2759"/>
<dbReference type="GO" id="GO:0003676">
    <property type="term" value="F:nucleic acid binding"/>
    <property type="evidence" value="ECO:0007669"/>
    <property type="project" value="InterPro"/>
</dbReference>
<dbReference type="GO" id="GO:0005634">
    <property type="term" value="C:nucleus"/>
    <property type="evidence" value="ECO:0007669"/>
    <property type="project" value="TreeGrafter"/>
</dbReference>
<evidence type="ECO:0000259" key="1">
    <source>
        <dbReference type="Pfam" id="PF21762"/>
    </source>
</evidence>
<feature type="non-terminal residue" evidence="2">
    <location>
        <position position="250"/>
    </location>
</feature>
<name>A0A1A0HAJ0_9ASCO</name>
<proteinExistence type="predicted"/>
<protein>
    <recommendedName>
        <fullName evidence="1">Gfd2/YDR514C-like C-terminal domain-containing protein</fullName>
    </recommendedName>
</protein>
<dbReference type="GeneID" id="30030463"/>
<dbReference type="InterPro" id="IPR048519">
    <property type="entry name" value="Gfd2/YDR514C-like_C"/>
</dbReference>
<evidence type="ECO:0000313" key="3">
    <source>
        <dbReference type="Proteomes" id="UP000092555"/>
    </source>
</evidence>
<dbReference type="Proteomes" id="UP000092555">
    <property type="component" value="Unassembled WGS sequence"/>
</dbReference>
<evidence type="ECO:0000313" key="2">
    <source>
        <dbReference type="EMBL" id="OBA20892.1"/>
    </source>
</evidence>
<reference evidence="2 3" key="1">
    <citation type="submission" date="2016-05" db="EMBL/GenBank/DDBJ databases">
        <title>Comparative genomics of biotechnologically important yeasts.</title>
        <authorList>
            <consortium name="DOE Joint Genome Institute"/>
            <person name="Riley R."/>
            <person name="Haridas S."/>
            <person name="Wolfe K.H."/>
            <person name="Lopes M.R."/>
            <person name="Hittinger C.T."/>
            <person name="Goker M."/>
            <person name="Salamov A."/>
            <person name="Wisecaver J."/>
            <person name="Long T.M."/>
            <person name="Aerts A.L."/>
            <person name="Barry K."/>
            <person name="Choi C."/>
            <person name="Clum A."/>
            <person name="Coughlan A.Y."/>
            <person name="Deshpande S."/>
            <person name="Douglass A.P."/>
            <person name="Hanson S.J."/>
            <person name="Klenk H.-P."/>
            <person name="LaButti K."/>
            <person name="Lapidus A."/>
            <person name="Lindquist E."/>
            <person name="Lipzen A."/>
            <person name="Meier-kolthoff J.P."/>
            <person name="Ohm R.A."/>
            <person name="Otillar R.P."/>
            <person name="Pangilinan J."/>
            <person name="Peng Y."/>
            <person name="Rokas A."/>
            <person name="Rosa C.A."/>
            <person name="Scheuner C."/>
            <person name="Sibirny A.A."/>
            <person name="Slot J.C."/>
            <person name="Stielow J.B."/>
            <person name="Sun H."/>
            <person name="Kurtzman C.P."/>
            <person name="Blackwell M."/>
            <person name="Grigoriev I.V."/>
            <person name="Jeffries T.W."/>
        </authorList>
    </citation>
    <scope>NUCLEOTIDE SEQUENCE [LARGE SCALE GENOMIC DNA]</scope>
    <source>
        <strain evidence="2 3">NRRL YB-4993</strain>
    </source>
</reference>
<accession>A0A1A0HAJ0</accession>
<comment type="caution">
    <text evidence="2">The sequence shown here is derived from an EMBL/GenBank/DDBJ whole genome shotgun (WGS) entry which is preliminary data.</text>
</comment>
<dbReference type="PANTHER" id="PTHR28083">
    <property type="entry name" value="GOOD FOR FULL DBP5 ACTIVITY PROTEIN 2"/>
    <property type="match status" value="1"/>
</dbReference>
<dbReference type="AlphaFoldDB" id="A0A1A0HAJ0"/>
<dbReference type="PANTHER" id="PTHR28083:SF1">
    <property type="entry name" value="GOOD FOR FULL DBP5 ACTIVITY PROTEIN 2"/>
    <property type="match status" value="1"/>
</dbReference>
<gene>
    <name evidence="2" type="ORF">METBIDRAFT_42045</name>
</gene>
<keyword evidence="3" id="KW-1185">Reference proteome</keyword>
<dbReference type="Pfam" id="PF21762">
    <property type="entry name" value="DEDDh_C"/>
    <property type="match status" value="1"/>
</dbReference>
<dbReference type="RefSeq" id="XP_018711402.1">
    <property type="nucleotide sequence ID" value="XM_018857487.1"/>
</dbReference>